<dbReference type="HOGENOM" id="CLU_020960_0_0_1"/>
<dbReference type="PANTHER" id="PTHR47436">
    <property type="entry name" value="HISTONE-LYSINE N-METHYLTRANSFERASE ATXR2"/>
    <property type="match status" value="1"/>
</dbReference>
<dbReference type="InterPro" id="IPR001214">
    <property type="entry name" value="SET_dom"/>
</dbReference>
<name>F0WHH4_9STRA</name>
<protein>
    <submittedName>
        <fullName evidence="6">Uncharacterized protein AlNc14C101G6037</fullName>
    </submittedName>
</protein>
<dbReference type="InterPro" id="IPR044237">
    <property type="entry name" value="ATXR2-like"/>
</dbReference>
<proteinExistence type="predicted"/>
<sequence length="460" mass="51464">MLMSNTTKPVSSNEKPVSFPTTDNYIQHLIDRHLPSAPIACDHHSSDHRVKTIHAIRSCHPTELLWRELPYAALQHESNKRHITCCANCFTPLIQLETEWSRVHQLAQMNSSSNQNQIASLQDLRNTISYFSMHQNKSFSPIGVESSAVGRLHDACEVFSLAESAVKCPSCEDEIYCSIECQQDAFWDSHGLLCAGSKQHTSAIAHFLAFAKETNELFVLAAKILAKILIGYIKTSNLPNARAVIDQFNMPPWWSVVAYVREDQYGKSEEAFRENLQRMLHQAFEYLMAGLMENVAKFLDSIGSSNAALTVESVMTVCRECLNVELYAKLVGLFVVKNVRMEIDHPFQTLQISLMDLQNEQPISSALEESISRVQQTLSIVLSDTNAESSDSDSDSMDTFIPSVKGSAFLPIICTMNHNIAPNCTVLFTRSGQANVFVIKTVKQGDELSVQYNEMDSDSL</sequence>
<dbReference type="Pfam" id="PF01753">
    <property type="entry name" value="zf-MYND"/>
    <property type="match status" value="1"/>
</dbReference>
<accession>F0WHH4</accession>
<evidence type="ECO:0000259" key="4">
    <source>
        <dbReference type="Pfam" id="PF00856"/>
    </source>
</evidence>
<gene>
    <name evidence="6" type="primary">AlNc14C101G6037</name>
    <name evidence="6" type="ORF">ALNC14_068360</name>
</gene>
<dbReference type="AlphaFoldDB" id="F0WHH4"/>
<dbReference type="SUPFAM" id="SSF82199">
    <property type="entry name" value="SET domain"/>
    <property type="match status" value="1"/>
</dbReference>
<reference evidence="6" key="2">
    <citation type="submission" date="2011-02" db="EMBL/GenBank/DDBJ databases">
        <authorList>
            <person name="MacLean D."/>
        </authorList>
    </citation>
    <scope>NUCLEOTIDE SEQUENCE</scope>
</reference>
<reference evidence="6" key="1">
    <citation type="journal article" date="2011" name="PLoS Biol.">
        <title>Gene gain and loss during evolution of obligate parasitism in the white rust pathogen of Arabidopsis thaliana.</title>
        <authorList>
            <person name="Kemen E."/>
            <person name="Gardiner A."/>
            <person name="Schultz-Larsen T."/>
            <person name="Kemen A.C."/>
            <person name="Balmuth A.L."/>
            <person name="Robert-Seilaniantz A."/>
            <person name="Bailey K."/>
            <person name="Holub E."/>
            <person name="Studholme D.J."/>
            <person name="Maclean D."/>
            <person name="Jones J.D."/>
        </authorList>
    </citation>
    <scope>NUCLEOTIDE SEQUENCE</scope>
</reference>
<dbReference type="Gene3D" id="2.170.270.10">
    <property type="entry name" value="SET domain"/>
    <property type="match status" value="1"/>
</dbReference>
<evidence type="ECO:0000259" key="5">
    <source>
        <dbReference type="Pfam" id="PF01753"/>
    </source>
</evidence>
<dbReference type="SUPFAM" id="SSF144232">
    <property type="entry name" value="HIT/MYND zinc finger-like"/>
    <property type="match status" value="1"/>
</dbReference>
<organism evidence="6">
    <name type="scientific">Albugo laibachii Nc14</name>
    <dbReference type="NCBI Taxonomy" id="890382"/>
    <lineage>
        <taxon>Eukaryota</taxon>
        <taxon>Sar</taxon>
        <taxon>Stramenopiles</taxon>
        <taxon>Oomycota</taxon>
        <taxon>Peronosporomycetes</taxon>
        <taxon>Albuginales</taxon>
        <taxon>Albuginaceae</taxon>
        <taxon>Albugo</taxon>
    </lineage>
</organism>
<feature type="domain" description="SET" evidence="4">
    <location>
        <begin position="394"/>
        <end position="453"/>
    </location>
</feature>
<dbReference type="GO" id="GO:0008270">
    <property type="term" value="F:zinc ion binding"/>
    <property type="evidence" value="ECO:0007669"/>
    <property type="project" value="UniProtKB-KW"/>
</dbReference>
<evidence type="ECO:0000256" key="1">
    <source>
        <dbReference type="ARBA" id="ARBA00022723"/>
    </source>
</evidence>
<keyword evidence="1" id="KW-0479">Metal-binding</keyword>
<dbReference type="PANTHER" id="PTHR47436:SF1">
    <property type="entry name" value="SET DOMAIN-CONTAINING PROTEIN"/>
    <property type="match status" value="1"/>
</dbReference>
<evidence type="ECO:0000256" key="3">
    <source>
        <dbReference type="ARBA" id="ARBA00022833"/>
    </source>
</evidence>
<keyword evidence="3" id="KW-0862">Zinc</keyword>
<evidence type="ECO:0000313" key="6">
    <source>
        <dbReference type="EMBL" id="CCA20693.1"/>
    </source>
</evidence>
<evidence type="ECO:0000256" key="2">
    <source>
        <dbReference type="ARBA" id="ARBA00022771"/>
    </source>
</evidence>
<dbReference type="EMBL" id="FR824146">
    <property type="protein sequence ID" value="CCA20693.1"/>
    <property type="molecule type" value="Genomic_DNA"/>
</dbReference>
<feature type="domain" description="MYND-type" evidence="5">
    <location>
        <begin position="156"/>
        <end position="194"/>
    </location>
</feature>
<keyword evidence="2" id="KW-0863">Zinc-finger</keyword>
<dbReference type="InterPro" id="IPR002893">
    <property type="entry name" value="Znf_MYND"/>
</dbReference>
<dbReference type="InterPro" id="IPR046341">
    <property type="entry name" value="SET_dom_sf"/>
</dbReference>
<dbReference type="Pfam" id="PF00856">
    <property type="entry name" value="SET"/>
    <property type="match status" value="1"/>
</dbReference>
<dbReference type="GO" id="GO:0008168">
    <property type="term" value="F:methyltransferase activity"/>
    <property type="evidence" value="ECO:0007669"/>
    <property type="project" value="InterPro"/>
</dbReference>